<sequence length="103" mass="12101">MIVHDKQLFNVFHGNGILMTINVINWWEMALATGGQPRKQQTLPIAIRFTGHIYFVFLEQVLSYMMDYIPIATLRAMRLMHDWAPTHFSAPVQQFLHTVYQRP</sequence>
<evidence type="ECO:0000313" key="1">
    <source>
        <dbReference type="EMBL" id="GBN12646.1"/>
    </source>
</evidence>
<organism evidence="1 2">
    <name type="scientific">Araneus ventricosus</name>
    <name type="common">Orbweaver spider</name>
    <name type="synonym">Epeira ventricosa</name>
    <dbReference type="NCBI Taxonomy" id="182803"/>
    <lineage>
        <taxon>Eukaryota</taxon>
        <taxon>Metazoa</taxon>
        <taxon>Ecdysozoa</taxon>
        <taxon>Arthropoda</taxon>
        <taxon>Chelicerata</taxon>
        <taxon>Arachnida</taxon>
        <taxon>Araneae</taxon>
        <taxon>Araneomorphae</taxon>
        <taxon>Entelegynae</taxon>
        <taxon>Araneoidea</taxon>
        <taxon>Araneidae</taxon>
        <taxon>Araneus</taxon>
    </lineage>
</organism>
<protein>
    <submittedName>
        <fullName evidence="1">Uncharacterized protein</fullName>
    </submittedName>
</protein>
<reference evidence="1 2" key="1">
    <citation type="journal article" date="2019" name="Sci. Rep.">
        <title>Orb-weaving spider Araneus ventricosus genome elucidates the spidroin gene catalogue.</title>
        <authorList>
            <person name="Kono N."/>
            <person name="Nakamura H."/>
            <person name="Ohtoshi R."/>
            <person name="Moran D.A.P."/>
            <person name="Shinohara A."/>
            <person name="Yoshida Y."/>
            <person name="Fujiwara M."/>
            <person name="Mori M."/>
            <person name="Tomita M."/>
            <person name="Arakawa K."/>
        </authorList>
    </citation>
    <scope>NUCLEOTIDE SEQUENCE [LARGE SCALE GENOMIC DNA]</scope>
</reference>
<comment type="caution">
    <text evidence="1">The sequence shown here is derived from an EMBL/GenBank/DDBJ whole genome shotgun (WGS) entry which is preliminary data.</text>
</comment>
<dbReference type="AlphaFoldDB" id="A0A4Y2LGC4"/>
<proteinExistence type="predicted"/>
<name>A0A4Y2LGC4_ARAVE</name>
<gene>
    <name evidence="1" type="ORF">AVEN_75160_1</name>
</gene>
<evidence type="ECO:0000313" key="2">
    <source>
        <dbReference type="Proteomes" id="UP000499080"/>
    </source>
</evidence>
<dbReference type="EMBL" id="BGPR01005701">
    <property type="protein sequence ID" value="GBN12646.1"/>
    <property type="molecule type" value="Genomic_DNA"/>
</dbReference>
<keyword evidence="2" id="KW-1185">Reference proteome</keyword>
<accession>A0A4Y2LGC4</accession>
<dbReference type="Proteomes" id="UP000499080">
    <property type="component" value="Unassembled WGS sequence"/>
</dbReference>